<dbReference type="PROSITE" id="PS51041">
    <property type="entry name" value="EMI"/>
    <property type="match status" value="1"/>
</dbReference>
<dbReference type="PANTHER" id="PTHR14949:SF21">
    <property type="entry name" value="EPIDERMAL GROWTH FACTOR-LIKE PROTEIN 7"/>
    <property type="match status" value="1"/>
</dbReference>
<dbReference type="PROSITE" id="PS00022">
    <property type="entry name" value="EGF_1"/>
    <property type="match status" value="1"/>
</dbReference>
<dbReference type="PANTHER" id="PTHR14949">
    <property type="entry name" value="EGF-LIKE-DOMAIN, MULTIPLE 7, 8"/>
    <property type="match status" value="1"/>
</dbReference>
<dbReference type="InterPro" id="IPR001881">
    <property type="entry name" value="EGF-like_Ca-bd_dom"/>
</dbReference>
<dbReference type="GO" id="GO:0005576">
    <property type="term" value="C:extracellular region"/>
    <property type="evidence" value="ECO:0007669"/>
    <property type="project" value="TreeGrafter"/>
</dbReference>
<keyword evidence="4" id="KW-0106">Calcium</keyword>
<dbReference type="Gene3D" id="2.10.25.10">
    <property type="entry name" value="Laminin"/>
    <property type="match status" value="2"/>
</dbReference>
<evidence type="ECO:0000313" key="12">
    <source>
        <dbReference type="Proteomes" id="UP000827986"/>
    </source>
</evidence>
<keyword evidence="1 7" id="KW-0245">EGF-like domain</keyword>
<dbReference type="InterPro" id="IPR000742">
    <property type="entry name" value="EGF"/>
</dbReference>
<evidence type="ECO:0000256" key="2">
    <source>
        <dbReference type="ARBA" id="ARBA00022729"/>
    </source>
</evidence>
<evidence type="ECO:0000256" key="3">
    <source>
        <dbReference type="ARBA" id="ARBA00022737"/>
    </source>
</evidence>
<keyword evidence="2" id="KW-0732">Signal</keyword>
<evidence type="ECO:0008006" key="13">
    <source>
        <dbReference type="Google" id="ProtNLM"/>
    </source>
</evidence>
<gene>
    <name evidence="11" type="ORF">KIL84_021771</name>
</gene>
<keyword evidence="3" id="KW-0677">Repeat</keyword>
<dbReference type="InterPro" id="IPR050969">
    <property type="entry name" value="Dev_Signal_Modulators"/>
</dbReference>
<evidence type="ECO:0000256" key="1">
    <source>
        <dbReference type="ARBA" id="ARBA00022536"/>
    </source>
</evidence>
<dbReference type="InterPro" id="IPR013111">
    <property type="entry name" value="EGF_extracell"/>
</dbReference>
<dbReference type="PROSITE" id="PS01187">
    <property type="entry name" value="EGF_CA"/>
    <property type="match status" value="1"/>
</dbReference>
<dbReference type="EMBL" id="JAHDVG010000472">
    <property type="protein sequence ID" value="KAH1179188.1"/>
    <property type="molecule type" value="Genomic_DNA"/>
</dbReference>
<dbReference type="SMART" id="SM00179">
    <property type="entry name" value="EGF_CA"/>
    <property type="match status" value="2"/>
</dbReference>
<feature type="region of interest" description="Disordered" evidence="8">
    <location>
        <begin position="211"/>
        <end position="245"/>
    </location>
</feature>
<evidence type="ECO:0000256" key="5">
    <source>
        <dbReference type="ARBA" id="ARBA00023054"/>
    </source>
</evidence>
<evidence type="ECO:0000313" key="11">
    <source>
        <dbReference type="EMBL" id="KAH1179188.1"/>
    </source>
</evidence>
<comment type="caution">
    <text evidence="7">Lacks conserved residue(s) required for the propagation of feature annotation.</text>
</comment>
<dbReference type="GO" id="GO:0009986">
    <property type="term" value="C:cell surface"/>
    <property type="evidence" value="ECO:0007669"/>
    <property type="project" value="TreeGrafter"/>
</dbReference>
<dbReference type="Proteomes" id="UP000827986">
    <property type="component" value="Unassembled WGS sequence"/>
</dbReference>
<evidence type="ECO:0000259" key="10">
    <source>
        <dbReference type="PROSITE" id="PS51041"/>
    </source>
</evidence>
<dbReference type="AlphaFoldDB" id="A0A9D4B2J8"/>
<feature type="domain" description="EGF-like" evidence="9">
    <location>
        <begin position="140"/>
        <end position="172"/>
    </location>
</feature>
<dbReference type="SUPFAM" id="SSF57196">
    <property type="entry name" value="EGF/Laminin"/>
    <property type="match status" value="2"/>
</dbReference>
<evidence type="ECO:0000256" key="8">
    <source>
        <dbReference type="SAM" id="MobiDB-lite"/>
    </source>
</evidence>
<organism evidence="11 12">
    <name type="scientific">Mauremys mutica</name>
    <name type="common">yellowpond turtle</name>
    <dbReference type="NCBI Taxonomy" id="74926"/>
    <lineage>
        <taxon>Eukaryota</taxon>
        <taxon>Metazoa</taxon>
        <taxon>Chordata</taxon>
        <taxon>Craniata</taxon>
        <taxon>Vertebrata</taxon>
        <taxon>Euteleostomi</taxon>
        <taxon>Archelosauria</taxon>
        <taxon>Testudinata</taxon>
        <taxon>Testudines</taxon>
        <taxon>Cryptodira</taxon>
        <taxon>Durocryptodira</taxon>
        <taxon>Testudinoidea</taxon>
        <taxon>Geoemydidae</taxon>
        <taxon>Geoemydinae</taxon>
        <taxon>Mauremys</taxon>
    </lineage>
</organism>
<reference evidence="11" key="1">
    <citation type="submission" date="2021-09" db="EMBL/GenBank/DDBJ databases">
        <title>The genome of Mauremys mutica provides insights into the evolution of semi-aquatic lifestyle.</title>
        <authorList>
            <person name="Gong S."/>
            <person name="Gao Y."/>
        </authorList>
    </citation>
    <scope>NUCLEOTIDE SEQUENCE</scope>
    <source>
        <strain evidence="11">MM-2020</strain>
        <tissue evidence="11">Muscle</tissue>
    </source>
</reference>
<evidence type="ECO:0000256" key="4">
    <source>
        <dbReference type="ARBA" id="ARBA00022837"/>
    </source>
</evidence>
<feature type="disulfide bond" evidence="7">
    <location>
        <begin position="144"/>
        <end position="154"/>
    </location>
</feature>
<dbReference type="InterPro" id="IPR018097">
    <property type="entry name" value="EGF_Ca-bd_CS"/>
</dbReference>
<sequence>MQPWSKRAQLHRRQWRCILLHWSCVCPMEGFSHHIPYLHSGPDPRCSMPAAFASSETRCLLSSRRVCSAEMQNRAASYVESHVQPVYQPYLTTCQGHRLCSTYRTTYKVAYRLAYRRFSQPIYMCCPGWRRANGHAVGCSKAICRLPCQNGGSCSAPDRCTCPPGWMGKSCQTDVDECAGPSHGCSQHCANTPGSYGCACRAGQRLSADGKSCQASDPPTETEASPALNRSGSTAWAGASPGACC</sequence>
<feature type="disulfide bond" evidence="7">
    <location>
        <begin position="162"/>
        <end position="171"/>
    </location>
</feature>
<dbReference type="SMART" id="SM00181">
    <property type="entry name" value="EGF"/>
    <property type="match status" value="2"/>
</dbReference>
<dbReference type="Pfam" id="PF07974">
    <property type="entry name" value="EGF_2"/>
    <property type="match status" value="1"/>
</dbReference>
<dbReference type="Pfam" id="PF07645">
    <property type="entry name" value="EGF_CA"/>
    <property type="match status" value="1"/>
</dbReference>
<comment type="caution">
    <text evidence="11">The sequence shown here is derived from an EMBL/GenBank/DDBJ whole genome shotgun (WGS) entry which is preliminary data.</text>
</comment>
<accession>A0A9D4B2J8</accession>
<dbReference type="GO" id="GO:0005102">
    <property type="term" value="F:signaling receptor binding"/>
    <property type="evidence" value="ECO:0007669"/>
    <property type="project" value="TreeGrafter"/>
</dbReference>
<dbReference type="PROSITE" id="PS50026">
    <property type="entry name" value="EGF_3"/>
    <property type="match status" value="1"/>
</dbReference>
<name>A0A9D4B2J8_9SAUR</name>
<proteinExistence type="predicted"/>
<dbReference type="InterPro" id="IPR011489">
    <property type="entry name" value="EMI_domain"/>
</dbReference>
<keyword evidence="5" id="KW-0175">Coiled coil</keyword>
<dbReference type="FunFam" id="2.10.25.10:FF:000010">
    <property type="entry name" value="Pro-epidermal growth factor"/>
    <property type="match status" value="1"/>
</dbReference>
<evidence type="ECO:0000256" key="6">
    <source>
        <dbReference type="ARBA" id="ARBA00023157"/>
    </source>
</evidence>
<keyword evidence="6 7" id="KW-1015">Disulfide bond</keyword>
<evidence type="ECO:0000256" key="7">
    <source>
        <dbReference type="PROSITE-ProRule" id="PRU00076"/>
    </source>
</evidence>
<feature type="domain" description="EMI" evidence="10">
    <location>
        <begin position="63"/>
        <end position="141"/>
    </location>
</feature>
<dbReference type="InterPro" id="IPR049883">
    <property type="entry name" value="NOTCH1_EGF-like"/>
</dbReference>
<feature type="compositionally biased region" description="Polar residues" evidence="8">
    <location>
        <begin position="213"/>
        <end position="234"/>
    </location>
</feature>
<dbReference type="Pfam" id="PF07546">
    <property type="entry name" value="EMI"/>
    <property type="match status" value="1"/>
</dbReference>
<keyword evidence="12" id="KW-1185">Reference proteome</keyword>
<dbReference type="PROSITE" id="PS01186">
    <property type="entry name" value="EGF_2"/>
    <property type="match status" value="1"/>
</dbReference>
<evidence type="ECO:0000259" key="9">
    <source>
        <dbReference type="PROSITE" id="PS50026"/>
    </source>
</evidence>
<protein>
    <recommendedName>
        <fullName evidence="13">Epidermal growth factor-like protein 7</fullName>
    </recommendedName>
</protein>
<dbReference type="GO" id="GO:0005509">
    <property type="term" value="F:calcium ion binding"/>
    <property type="evidence" value="ECO:0007669"/>
    <property type="project" value="InterPro"/>
</dbReference>